<dbReference type="AlphaFoldDB" id="A0A512MG82"/>
<organism evidence="2 3">
    <name type="scientific">Brevifollis gellanilyticus</name>
    <dbReference type="NCBI Taxonomy" id="748831"/>
    <lineage>
        <taxon>Bacteria</taxon>
        <taxon>Pseudomonadati</taxon>
        <taxon>Verrucomicrobiota</taxon>
        <taxon>Verrucomicrobiia</taxon>
        <taxon>Verrucomicrobiales</taxon>
        <taxon>Verrucomicrobiaceae</taxon>
    </lineage>
</organism>
<keyword evidence="3" id="KW-1185">Reference proteome</keyword>
<name>A0A512MG82_9BACT</name>
<proteinExistence type="predicted"/>
<dbReference type="Proteomes" id="UP000321577">
    <property type="component" value="Unassembled WGS sequence"/>
</dbReference>
<feature type="region of interest" description="Disordered" evidence="1">
    <location>
        <begin position="34"/>
        <end position="63"/>
    </location>
</feature>
<reference evidence="2 3" key="1">
    <citation type="submission" date="2019-07" db="EMBL/GenBank/DDBJ databases">
        <title>Whole genome shotgun sequence of Brevifollis gellanilyticus NBRC 108608.</title>
        <authorList>
            <person name="Hosoyama A."/>
            <person name="Uohara A."/>
            <person name="Ohji S."/>
            <person name="Ichikawa N."/>
        </authorList>
    </citation>
    <scope>NUCLEOTIDE SEQUENCE [LARGE SCALE GENOMIC DNA]</scope>
    <source>
        <strain evidence="2 3">NBRC 108608</strain>
    </source>
</reference>
<sequence>MEKVGEAEVLAGPSWAPRVPARVLVLVRPHEPEAVPDSQAMPGGSFPEETKGSWVPRMAAWKH</sequence>
<evidence type="ECO:0000313" key="2">
    <source>
        <dbReference type="EMBL" id="GEP45747.1"/>
    </source>
</evidence>
<gene>
    <name evidence="2" type="ORF">BGE01nite_50380</name>
</gene>
<comment type="caution">
    <text evidence="2">The sequence shown here is derived from an EMBL/GenBank/DDBJ whole genome shotgun (WGS) entry which is preliminary data.</text>
</comment>
<dbReference type="EMBL" id="BKAG01000058">
    <property type="protein sequence ID" value="GEP45747.1"/>
    <property type="molecule type" value="Genomic_DNA"/>
</dbReference>
<evidence type="ECO:0000256" key="1">
    <source>
        <dbReference type="SAM" id="MobiDB-lite"/>
    </source>
</evidence>
<protein>
    <submittedName>
        <fullName evidence="2">Uncharacterized protein</fullName>
    </submittedName>
</protein>
<accession>A0A512MG82</accession>
<evidence type="ECO:0000313" key="3">
    <source>
        <dbReference type="Proteomes" id="UP000321577"/>
    </source>
</evidence>